<reference evidence="3 4" key="1">
    <citation type="journal article" date="2024" name="Plant Biotechnol. J.">
        <title>Dendrobium thyrsiflorum genome and its molecular insights into genes involved in important horticultural traits.</title>
        <authorList>
            <person name="Chen B."/>
            <person name="Wang J.Y."/>
            <person name="Zheng P.J."/>
            <person name="Li K.L."/>
            <person name="Liang Y.M."/>
            <person name="Chen X.F."/>
            <person name="Zhang C."/>
            <person name="Zhao X."/>
            <person name="He X."/>
            <person name="Zhang G.Q."/>
            <person name="Liu Z.J."/>
            <person name="Xu Q."/>
        </authorList>
    </citation>
    <scope>NUCLEOTIDE SEQUENCE [LARGE SCALE GENOMIC DNA]</scope>
    <source>
        <strain evidence="3">GZMU011</strain>
    </source>
</reference>
<name>A0ABD0VMD9_DENTH</name>
<evidence type="ECO:0000313" key="3">
    <source>
        <dbReference type="EMBL" id="KAL0926200.1"/>
    </source>
</evidence>
<dbReference type="InterPro" id="IPR040256">
    <property type="entry name" value="At4g02000-like"/>
</dbReference>
<protein>
    <recommendedName>
        <fullName evidence="2">DUF4283 domain-containing protein</fullName>
    </recommendedName>
</protein>
<evidence type="ECO:0000256" key="1">
    <source>
        <dbReference type="SAM" id="MobiDB-lite"/>
    </source>
</evidence>
<accession>A0ABD0VMD9</accession>
<comment type="caution">
    <text evidence="3">The sequence shown here is derived from an EMBL/GenBank/DDBJ whole genome shotgun (WGS) entry which is preliminary data.</text>
</comment>
<keyword evidence="4" id="KW-1185">Reference proteome</keyword>
<sequence length="356" mass="38468">MAADGHQPSNTISKALPVGGFRPPSSVSRDLARSSMGSGFLSSGDVFNGGTAGSSFKDSRFNFIKEKPLVIKGGGLSIAKKVSPVLGKGKGVVLENDLIIPRVSDFLVPKKLEDGFNSDSSVSSSRGFKINDNRFGKLNPISALEDSEVCPVKMMADSKEPGPSIGVGGEGGLWAEAAATTNVKIMKDDMKTIHQCVSRELNLCQDRTISSSLPSLKEPAGNGLPNVWSKKPNIKVVNLDYEDCLTEYGKAVKLDVDKELENTRKLENAIVVKVFVDNVPFSARFGKFHLTLLGLQWILCSFNDPEAIESLYSEGPWYVNGHIIGIDEWSPNFSPDSLKGLSAPVWIRLPNLPLLC</sequence>
<evidence type="ECO:0000313" key="4">
    <source>
        <dbReference type="Proteomes" id="UP001552299"/>
    </source>
</evidence>
<gene>
    <name evidence="3" type="ORF">M5K25_002411</name>
</gene>
<feature type="region of interest" description="Disordered" evidence="1">
    <location>
        <begin position="1"/>
        <end position="28"/>
    </location>
</feature>
<evidence type="ECO:0000259" key="2">
    <source>
        <dbReference type="Pfam" id="PF14111"/>
    </source>
</evidence>
<organism evidence="3 4">
    <name type="scientific">Dendrobium thyrsiflorum</name>
    <name type="common">Pinecone-like raceme dendrobium</name>
    <name type="synonym">Orchid</name>
    <dbReference type="NCBI Taxonomy" id="117978"/>
    <lineage>
        <taxon>Eukaryota</taxon>
        <taxon>Viridiplantae</taxon>
        <taxon>Streptophyta</taxon>
        <taxon>Embryophyta</taxon>
        <taxon>Tracheophyta</taxon>
        <taxon>Spermatophyta</taxon>
        <taxon>Magnoliopsida</taxon>
        <taxon>Liliopsida</taxon>
        <taxon>Asparagales</taxon>
        <taxon>Orchidaceae</taxon>
        <taxon>Epidendroideae</taxon>
        <taxon>Malaxideae</taxon>
        <taxon>Dendrobiinae</taxon>
        <taxon>Dendrobium</taxon>
    </lineage>
</organism>
<dbReference type="InterPro" id="IPR025558">
    <property type="entry name" value="DUF4283"/>
</dbReference>
<dbReference type="AlphaFoldDB" id="A0ABD0VMD9"/>
<dbReference type="Proteomes" id="UP001552299">
    <property type="component" value="Unassembled WGS sequence"/>
</dbReference>
<proteinExistence type="predicted"/>
<dbReference type="PANTHER" id="PTHR31286:SF180">
    <property type="entry name" value="OS10G0362600 PROTEIN"/>
    <property type="match status" value="1"/>
</dbReference>
<dbReference type="PANTHER" id="PTHR31286">
    <property type="entry name" value="GLYCINE-RICH CELL WALL STRUCTURAL PROTEIN 1.8-LIKE"/>
    <property type="match status" value="1"/>
</dbReference>
<dbReference type="Pfam" id="PF14111">
    <property type="entry name" value="DUF4283"/>
    <property type="match status" value="1"/>
</dbReference>
<dbReference type="EMBL" id="JANQDX010000003">
    <property type="protein sequence ID" value="KAL0926200.1"/>
    <property type="molecule type" value="Genomic_DNA"/>
</dbReference>
<feature type="domain" description="DUF4283" evidence="2">
    <location>
        <begin position="286"/>
        <end position="336"/>
    </location>
</feature>